<accession>X1HJ27</accession>
<dbReference type="AlphaFoldDB" id="X1HJ27"/>
<organism evidence="1">
    <name type="scientific">marine sediment metagenome</name>
    <dbReference type="NCBI Taxonomy" id="412755"/>
    <lineage>
        <taxon>unclassified sequences</taxon>
        <taxon>metagenomes</taxon>
        <taxon>ecological metagenomes</taxon>
    </lineage>
</organism>
<protein>
    <submittedName>
        <fullName evidence="1">Uncharacterized protein</fullName>
    </submittedName>
</protein>
<evidence type="ECO:0000313" key="1">
    <source>
        <dbReference type="EMBL" id="GAH45333.1"/>
    </source>
</evidence>
<dbReference type="EMBL" id="BARU01007456">
    <property type="protein sequence ID" value="GAH45333.1"/>
    <property type="molecule type" value="Genomic_DNA"/>
</dbReference>
<comment type="caution">
    <text evidence="1">The sequence shown here is derived from an EMBL/GenBank/DDBJ whole genome shotgun (WGS) entry which is preliminary data.</text>
</comment>
<name>X1HJ27_9ZZZZ</name>
<sequence>MKGWHNEPYRHSLAAHGISTTHREEFQRRTKSIQEKVIDKFMGPLMYRDREWFIEDLENTARNLSRQEFIDSYMEAADEHRIDINPEELSLLYTFLRGGEPYTEYGPEVEYPDIGITWPHVVRYNDPDFEEAIENLSPDTRVNVYHGTDVNTA</sequence>
<gene>
    <name evidence="1" type="ORF">S03H2_14685</name>
</gene>
<feature type="non-terminal residue" evidence="1">
    <location>
        <position position="153"/>
    </location>
</feature>
<proteinExistence type="predicted"/>
<reference evidence="1" key="1">
    <citation type="journal article" date="2014" name="Front. Microbiol.">
        <title>High frequency of phylogenetically diverse reductive dehalogenase-homologous genes in deep subseafloor sedimentary metagenomes.</title>
        <authorList>
            <person name="Kawai M."/>
            <person name="Futagami T."/>
            <person name="Toyoda A."/>
            <person name="Takaki Y."/>
            <person name="Nishi S."/>
            <person name="Hori S."/>
            <person name="Arai W."/>
            <person name="Tsubouchi T."/>
            <person name="Morono Y."/>
            <person name="Uchiyama I."/>
            <person name="Ito T."/>
            <person name="Fujiyama A."/>
            <person name="Inagaki F."/>
            <person name="Takami H."/>
        </authorList>
    </citation>
    <scope>NUCLEOTIDE SEQUENCE</scope>
    <source>
        <strain evidence="1">Expedition CK06-06</strain>
    </source>
</reference>